<dbReference type="AlphaFoldDB" id="A0A0F9SM31"/>
<organism evidence="1">
    <name type="scientific">marine sediment metagenome</name>
    <dbReference type="NCBI Taxonomy" id="412755"/>
    <lineage>
        <taxon>unclassified sequences</taxon>
        <taxon>metagenomes</taxon>
        <taxon>ecological metagenomes</taxon>
    </lineage>
</organism>
<protein>
    <recommendedName>
        <fullName evidence="2">50S ribosomal protein L13e</fullName>
    </recommendedName>
</protein>
<gene>
    <name evidence="1" type="ORF">LCGC14_0502170</name>
</gene>
<evidence type="ECO:0000313" key="1">
    <source>
        <dbReference type="EMBL" id="KKN63387.1"/>
    </source>
</evidence>
<proteinExistence type="predicted"/>
<dbReference type="PROSITE" id="PS01104">
    <property type="entry name" value="RIBOSOMAL_L13E"/>
    <property type="match status" value="1"/>
</dbReference>
<dbReference type="GO" id="GO:0003735">
    <property type="term" value="F:structural constituent of ribosome"/>
    <property type="evidence" value="ECO:0007669"/>
    <property type="project" value="InterPro"/>
</dbReference>
<dbReference type="Pfam" id="PF14520">
    <property type="entry name" value="HHH_5"/>
    <property type="match status" value="1"/>
</dbReference>
<reference evidence="1" key="1">
    <citation type="journal article" date="2015" name="Nature">
        <title>Complex archaea that bridge the gap between prokaryotes and eukaryotes.</title>
        <authorList>
            <person name="Spang A."/>
            <person name="Saw J.H."/>
            <person name="Jorgensen S.L."/>
            <person name="Zaremba-Niedzwiedzka K."/>
            <person name="Martijn J."/>
            <person name="Lind A.E."/>
            <person name="van Eijk R."/>
            <person name="Schleper C."/>
            <person name="Guy L."/>
            <person name="Ettema T.J."/>
        </authorList>
    </citation>
    <scope>NUCLEOTIDE SEQUENCE</scope>
</reference>
<dbReference type="Gene3D" id="1.10.150.20">
    <property type="entry name" value="5' to 3' exonuclease, C-terminal subdomain"/>
    <property type="match status" value="1"/>
</dbReference>
<dbReference type="GO" id="GO:0006412">
    <property type="term" value="P:translation"/>
    <property type="evidence" value="ECO:0007669"/>
    <property type="project" value="InterPro"/>
</dbReference>
<sequence length="197" mass="22511">MESKQKITAYVKSPAKDAHIREGKGFSLSEIREAGKRIESLRTLKINIDYFRKSTHPENVEKLKSIKETDKQRKKKRTFIKKEKKRTAFKPKTEEPTVTIEEVKEETLVKKGVKVKKKPVKKEKPKVAKIEKEEKTGIPLIDLKGLGATTAKKFADLGVNTVEDLCKEKPEELAPLIKGVSVEKLKKYIEEGKELLK</sequence>
<comment type="caution">
    <text evidence="1">The sequence shown here is derived from an EMBL/GenBank/DDBJ whole genome shotgun (WGS) entry which is preliminary data.</text>
</comment>
<dbReference type="InterPro" id="IPR010995">
    <property type="entry name" value="DNA_repair_Rad51/TF_NusA_a-hlx"/>
</dbReference>
<accession>A0A0F9SM31</accession>
<dbReference type="InterPro" id="IPR018256">
    <property type="entry name" value="Ribosomal_eL13_CS"/>
</dbReference>
<evidence type="ECO:0008006" key="2">
    <source>
        <dbReference type="Google" id="ProtNLM"/>
    </source>
</evidence>
<name>A0A0F9SM31_9ZZZZ</name>
<dbReference type="SUPFAM" id="SSF47794">
    <property type="entry name" value="Rad51 N-terminal domain-like"/>
    <property type="match status" value="1"/>
</dbReference>
<dbReference type="GO" id="GO:0000166">
    <property type="term" value="F:nucleotide binding"/>
    <property type="evidence" value="ECO:0007669"/>
    <property type="project" value="InterPro"/>
</dbReference>
<dbReference type="GO" id="GO:0005840">
    <property type="term" value="C:ribosome"/>
    <property type="evidence" value="ECO:0007669"/>
    <property type="project" value="InterPro"/>
</dbReference>
<dbReference type="EMBL" id="LAZR01000591">
    <property type="protein sequence ID" value="KKN63387.1"/>
    <property type="molecule type" value="Genomic_DNA"/>
</dbReference>